<keyword evidence="4" id="KW-1185">Reference proteome</keyword>
<gene>
    <name evidence="3" type="primary">g1135</name>
    <name evidence="3" type="ORF">VP750_LOCUS984</name>
</gene>
<evidence type="ECO:0000259" key="2">
    <source>
        <dbReference type="Pfam" id="PF10172"/>
    </source>
</evidence>
<accession>A0ABP1FHB2</accession>
<proteinExistence type="predicted"/>
<evidence type="ECO:0000256" key="1">
    <source>
        <dbReference type="SAM" id="MobiDB-lite"/>
    </source>
</evidence>
<dbReference type="EMBL" id="CAXHTA020000002">
    <property type="protein sequence ID" value="CAL5219325.1"/>
    <property type="molecule type" value="Genomic_DNA"/>
</dbReference>
<dbReference type="Proteomes" id="UP001497392">
    <property type="component" value="Unassembled WGS sequence"/>
</dbReference>
<protein>
    <submittedName>
        <fullName evidence="3">G1135 protein</fullName>
    </submittedName>
</protein>
<sequence length="119" mass="13553">MECLKNLPTRNPASFMSSAAGDNSLMQKIEQSPSVISSQDASECQSHPVIRTESTSILVREFERMRDAKVRHSTAGKRQIEQSHRLERQSKHPRRQCLFEGNYRDLQEGSYTELNLSSA</sequence>
<dbReference type="InterPro" id="IPR018276">
    <property type="entry name" value="DDA1_dom"/>
</dbReference>
<organism evidence="3 4">
    <name type="scientific">Coccomyxa viridis</name>
    <dbReference type="NCBI Taxonomy" id="1274662"/>
    <lineage>
        <taxon>Eukaryota</taxon>
        <taxon>Viridiplantae</taxon>
        <taxon>Chlorophyta</taxon>
        <taxon>core chlorophytes</taxon>
        <taxon>Trebouxiophyceae</taxon>
        <taxon>Trebouxiophyceae incertae sedis</taxon>
        <taxon>Coccomyxaceae</taxon>
        <taxon>Coccomyxa</taxon>
    </lineage>
</organism>
<name>A0ABP1FHB2_9CHLO</name>
<evidence type="ECO:0000313" key="4">
    <source>
        <dbReference type="Proteomes" id="UP001497392"/>
    </source>
</evidence>
<feature type="compositionally biased region" description="Basic and acidic residues" evidence="1">
    <location>
        <begin position="78"/>
        <end position="90"/>
    </location>
</feature>
<reference evidence="3 4" key="1">
    <citation type="submission" date="2024-06" db="EMBL/GenBank/DDBJ databases">
        <authorList>
            <person name="Kraege A."/>
            <person name="Thomma B."/>
        </authorList>
    </citation>
    <scope>NUCLEOTIDE SEQUENCE [LARGE SCALE GENOMIC DNA]</scope>
</reference>
<dbReference type="Pfam" id="PF10172">
    <property type="entry name" value="DDA1"/>
    <property type="match status" value="1"/>
</dbReference>
<evidence type="ECO:0000313" key="3">
    <source>
        <dbReference type="EMBL" id="CAL5219325.1"/>
    </source>
</evidence>
<comment type="caution">
    <text evidence="3">The sequence shown here is derived from an EMBL/GenBank/DDBJ whole genome shotgun (WGS) entry which is preliminary data.</text>
</comment>
<feature type="region of interest" description="Disordered" evidence="1">
    <location>
        <begin position="68"/>
        <end position="101"/>
    </location>
</feature>
<feature type="domain" description="DET1- and DDB1-associated protein 1" evidence="2">
    <location>
        <begin position="3"/>
        <end position="64"/>
    </location>
</feature>